<sequence>MDSGTAGLIGVVVGAGLTTLVKLVEHLILRKRATHYLVARVAPQLQRFVVACAKAASDYGEEDADGDAHAATARPEFSPASLDVEWKTLPPRLMYAIWNLPNRAEFGEGYLDAVAENDFPSDGSYLLERRLTYANLGLEANDILMQLLSLGKLPAAPIDRWDPVDVMTRERDKINEQNAKWQSEQAQWVAQSPLSAA</sequence>
<evidence type="ECO:0000256" key="2">
    <source>
        <dbReference type="SAM" id="Phobius"/>
    </source>
</evidence>
<feature type="compositionally biased region" description="Polar residues" evidence="1">
    <location>
        <begin position="176"/>
        <end position="197"/>
    </location>
</feature>
<keyword evidence="2" id="KW-0812">Transmembrane</keyword>
<reference evidence="3 4" key="1">
    <citation type="submission" date="2016-03" db="EMBL/GenBank/DDBJ databases">
        <title>Genome sequence of Variovorax paradoxus KB5.</title>
        <authorList>
            <person name="Jeong H."/>
            <person name="Hong C.E."/>
            <person name="Jo S.H."/>
            <person name="Park J.M."/>
        </authorList>
    </citation>
    <scope>NUCLEOTIDE SEQUENCE [LARGE SCALE GENOMIC DNA]</scope>
    <source>
        <strain evidence="3 4">KB5</strain>
    </source>
</reference>
<keyword evidence="2" id="KW-1133">Transmembrane helix</keyword>
<feature type="transmembrane region" description="Helical" evidence="2">
    <location>
        <begin position="6"/>
        <end position="24"/>
    </location>
</feature>
<accession>A0AA91DLJ6</accession>
<dbReference type="RefSeq" id="WP_081269163.1">
    <property type="nucleotide sequence ID" value="NZ_LVHG01000055.1"/>
</dbReference>
<dbReference type="AlphaFoldDB" id="A0AA91DLJ6"/>
<dbReference type="EMBL" id="LVHG01000055">
    <property type="protein sequence ID" value="OAK61697.1"/>
    <property type="molecule type" value="Genomic_DNA"/>
</dbReference>
<dbReference type="Proteomes" id="UP000077852">
    <property type="component" value="Unassembled WGS sequence"/>
</dbReference>
<comment type="caution">
    <text evidence="3">The sequence shown here is derived from an EMBL/GenBank/DDBJ whole genome shotgun (WGS) entry which is preliminary data.</text>
</comment>
<feature type="region of interest" description="Disordered" evidence="1">
    <location>
        <begin position="175"/>
        <end position="197"/>
    </location>
</feature>
<protein>
    <submittedName>
        <fullName evidence="3">Uncharacterized protein</fullName>
    </submittedName>
</protein>
<evidence type="ECO:0000256" key="1">
    <source>
        <dbReference type="SAM" id="MobiDB-lite"/>
    </source>
</evidence>
<keyword evidence="2" id="KW-0472">Membrane</keyword>
<gene>
    <name evidence="3" type="ORF">A3K87_20640</name>
</gene>
<proteinExistence type="predicted"/>
<evidence type="ECO:0000313" key="3">
    <source>
        <dbReference type="EMBL" id="OAK61697.1"/>
    </source>
</evidence>
<evidence type="ECO:0000313" key="4">
    <source>
        <dbReference type="Proteomes" id="UP000077852"/>
    </source>
</evidence>
<name>A0AA91DLJ6_VARPD</name>
<organism evidence="3 4">
    <name type="scientific">Variovorax paradoxus</name>
    <dbReference type="NCBI Taxonomy" id="34073"/>
    <lineage>
        <taxon>Bacteria</taxon>
        <taxon>Pseudomonadati</taxon>
        <taxon>Pseudomonadota</taxon>
        <taxon>Betaproteobacteria</taxon>
        <taxon>Burkholderiales</taxon>
        <taxon>Comamonadaceae</taxon>
        <taxon>Variovorax</taxon>
    </lineage>
</organism>